<organism evidence="2 3">
    <name type="scientific">Humicola insolens</name>
    <name type="common">Soft-rot fungus</name>
    <dbReference type="NCBI Taxonomy" id="85995"/>
    <lineage>
        <taxon>Eukaryota</taxon>
        <taxon>Fungi</taxon>
        <taxon>Dikarya</taxon>
        <taxon>Ascomycota</taxon>
        <taxon>Pezizomycotina</taxon>
        <taxon>Sordariomycetes</taxon>
        <taxon>Sordariomycetidae</taxon>
        <taxon>Sordariales</taxon>
        <taxon>Chaetomiaceae</taxon>
        <taxon>Mycothermus</taxon>
    </lineage>
</organism>
<name>A0ABR3VPW1_HUMIN</name>
<evidence type="ECO:0000313" key="3">
    <source>
        <dbReference type="Proteomes" id="UP001583172"/>
    </source>
</evidence>
<protein>
    <submittedName>
        <fullName evidence="2">Uncharacterized protein</fullName>
    </submittedName>
</protein>
<reference evidence="2 3" key="1">
    <citation type="journal article" date="2024" name="Commun. Biol.">
        <title>Comparative genomic analysis of thermophilic fungi reveals convergent evolutionary adaptations and gene losses.</title>
        <authorList>
            <person name="Steindorff A.S."/>
            <person name="Aguilar-Pontes M.V."/>
            <person name="Robinson A.J."/>
            <person name="Andreopoulos B."/>
            <person name="LaButti K."/>
            <person name="Kuo A."/>
            <person name="Mondo S."/>
            <person name="Riley R."/>
            <person name="Otillar R."/>
            <person name="Haridas S."/>
            <person name="Lipzen A."/>
            <person name="Grimwood J."/>
            <person name="Schmutz J."/>
            <person name="Clum A."/>
            <person name="Reid I.D."/>
            <person name="Moisan M.C."/>
            <person name="Butler G."/>
            <person name="Nguyen T.T.M."/>
            <person name="Dewar K."/>
            <person name="Conant G."/>
            <person name="Drula E."/>
            <person name="Henrissat B."/>
            <person name="Hansel C."/>
            <person name="Singer S."/>
            <person name="Hutchinson M.I."/>
            <person name="de Vries R.P."/>
            <person name="Natvig D.O."/>
            <person name="Powell A.J."/>
            <person name="Tsang A."/>
            <person name="Grigoriev I.V."/>
        </authorList>
    </citation>
    <scope>NUCLEOTIDE SEQUENCE [LARGE SCALE GENOMIC DNA]</scope>
    <source>
        <strain evidence="2 3">CBS 620.91</strain>
    </source>
</reference>
<gene>
    <name evidence="2" type="ORF">VTJ49DRAFT_6357</name>
</gene>
<dbReference type="EMBL" id="JAZGSY010000006">
    <property type="protein sequence ID" value="KAL1843953.1"/>
    <property type="molecule type" value="Genomic_DNA"/>
</dbReference>
<feature type="compositionally biased region" description="Polar residues" evidence="1">
    <location>
        <begin position="19"/>
        <end position="33"/>
    </location>
</feature>
<dbReference type="Proteomes" id="UP001583172">
    <property type="component" value="Unassembled WGS sequence"/>
</dbReference>
<evidence type="ECO:0000313" key="2">
    <source>
        <dbReference type="EMBL" id="KAL1843953.1"/>
    </source>
</evidence>
<comment type="caution">
    <text evidence="2">The sequence shown here is derived from an EMBL/GenBank/DDBJ whole genome shotgun (WGS) entry which is preliminary data.</text>
</comment>
<sequence length="249" mass="26596">MSTPTGGSNPKHGRDQGSAPPQASTPGINNNHPTAPDAGMMNTYAYIPTMPAMYHFYSPYYVAPPPYTPVAPATTVPTLGTAIAVDPYTGLAYQYVSGLAGSGRHPTSAPPVDPDFPAANHINTTGGAGLEPGFNYFFPNEHANVIVLKCTTAPWKLGPGSYTDIPFHAAKVPANVTMSELLAGFGANNPDKAKNQFWEVYQQGGGAWGWKEHVKGDDALTMARTVKDMGWTQKRGGKQQPVYLWITKS</sequence>
<accession>A0ABR3VPW1</accession>
<evidence type="ECO:0000256" key="1">
    <source>
        <dbReference type="SAM" id="MobiDB-lite"/>
    </source>
</evidence>
<proteinExistence type="predicted"/>
<keyword evidence="3" id="KW-1185">Reference proteome</keyword>
<feature type="region of interest" description="Disordered" evidence="1">
    <location>
        <begin position="1"/>
        <end position="35"/>
    </location>
</feature>